<protein>
    <submittedName>
        <fullName evidence="2">Uncharacterized protein</fullName>
    </submittedName>
</protein>
<reference evidence="2 3" key="1">
    <citation type="submission" date="2024-06" db="EMBL/GenBank/DDBJ databases">
        <title>Genomic Encyclopedia of Type Strains, Phase IV (KMG-IV): sequencing the most valuable type-strain genomes for metagenomic binning, comparative biology and taxonomic classification.</title>
        <authorList>
            <person name="Goeker M."/>
        </authorList>
    </citation>
    <scope>NUCLEOTIDE SEQUENCE [LARGE SCALE GENOMIC DNA]</scope>
    <source>
        <strain evidence="2 3">DSM 29492</strain>
    </source>
</reference>
<proteinExistence type="predicted"/>
<keyword evidence="1" id="KW-0812">Transmembrane</keyword>
<feature type="transmembrane region" description="Helical" evidence="1">
    <location>
        <begin position="12"/>
        <end position="33"/>
    </location>
</feature>
<comment type="caution">
    <text evidence="2">The sequence shown here is derived from an EMBL/GenBank/DDBJ whole genome shotgun (WGS) entry which is preliminary data.</text>
</comment>
<sequence>MQKKEHREERIIMMDILMIAVLLGCFGLVKLFADFCESQVNPKEK</sequence>
<name>A0ABV2M0H7_9FIRM</name>
<organism evidence="2 3">
    <name type="scientific">Blautia caecimuris</name>
    <dbReference type="NCBI Taxonomy" id="1796615"/>
    <lineage>
        <taxon>Bacteria</taxon>
        <taxon>Bacillati</taxon>
        <taxon>Bacillota</taxon>
        <taxon>Clostridia</taxon>
        <taxon>Lachnospirales</taxon>
        <taxon>Lachnospiraceae</taxon>
        <taxon>Blautia</taxon>
    </lineage>
</organism>
<dbReference type="Proteomes" id="UP001549106">
    <property type="component" value="Unassembled WGS sequence"/>
</dbReference>
<gene>
    <name evidence="2" type="ORF">ABID24_000803</name>
</gene>
<accession>A0ABV2M0H7</accession>
<evidence type="ECO:0000313" key="2">
    <source>
        <dbReference type="EMBL" id="MET3749569.1"/>
    </source>
</evidence>
<evidence type="ECO:0000313" key="3">
    <source>
        <dbReference type="Proteomes" id="UP001549106"/>
    </source>
</evidence>
<keyword evidence="3" id="KW-1185">Reference proteome</keyword>
<keyword evidence="1" id="KW-1133">Transmembrane helix</keyword>
<dbReference type="EMBL" id="JBEPMJ010000004">
    <property type="protein sequence ID" value="MET3749569.1"/>
    <property type="molecule type" value="Genomic_DNA"/>
</dbReference>
<dbReference type="RefSeq" id="WP_173751781.1">
    <property type="nucleotide sequence ID" value="NZ_BAABXP010000001.1"/>
</dbReference>
<evidence type="ECO:0000256" key="1">
    <source>
        <dbReference type="SAM" id="Phobius"/>
    </source>
</evidence>
<keyword evidence="1" id="KW-0472">Membrane</keyword>